<accession>A0AAV1JIC5</accession>
<feature type="compositionally biased region" description="Basic residues" evidence="1">
    <location>
        <begin position="202"/>
        <end position="211"/>
    </location>
</feature>
<feature type="region of interest" description="Disordered" evidence="1">
    <location>
        <begin position="174"/>
        <end position="211"/>
    </location>
</feature>
<gene>
    <name evidence="2" type="ORF">LNINA_LOCUS8423</name>
</gene>
<name>A0AAV1JIC5_9NEOP</name>
<comment type="caution">
    <text evidence="2">The sequence shown here is derived from an EMBL/GenBank/DDBJ whole genome shotgun (WGS) entry which is preliminary data.</text>
</comment>
<evidence type="ECO:0000256" key="1">
    <source>
        <dbReference type="SAM" id="MobiDB-lite"/>
    </source>
</evidence>
<keyword evidence="3" id="KW-1185">Reference proteome</keyword>
<protein>
    <submittedName>
        <fullName evidence="2">Uncharacterized protein</fullName>
    </submittedName>
</protein>
<organism evidence="2 3">
    <name type="scientific">Leptosia nina</name>
    <dbReference type="NCBI Taxonomy" id="320188"/>
    <lineage>
        <taxon>Eukaryota</taxon>
        <taxon>Metazoa</taxon>
        <taxon>Ecdysozoa</taxon>
        <taxon>Arthropoda</taxon>
        <taxon>Hexapoda</taxon>
        <taxon>Insecta</taxon>
        <taxon>Pterygota</taxon>
        <taxon>Neoptera</taxon>
        <taxon>Endopterygota</taxon>
        <taxon>Lepidoptera</taxon>
        <taxon>Glossata</taxon>
        <taxon>Ditrysia</taxon>
        <taxon>Papilionoidea</taxon>
        <taxon>Pieridae</taxon>
        <taxon>Pierinae</taxon>
        <taxon>Leptosia</taxon>
    </lineage>
</organism>
<sequence>MSKTCQNCGGEELEVADIRSHCHSDDIFASNVNTKRGTCRRASNYTFPESELNGILLAELREFKVEVLKRLDVQTKVIKDLKELCETTKTQVLELHSKYMRVVRGKKLQENKSTAPTHTESSNLCNRSIEASRITDHNIQVLPTYVEKASGSISKNINKVSAARKVCVAAKPTTSSARVEVTRSSHQGAKEFPLKSASVKNQKYRTPKCGQ</sequence>
<evidence type="ECO:0000313" key="3">
    <source>
        <dbReference type="Proteomes" id="UP001497472"/>
    </source>
</evidence>
<dbReference type="AlphaFoldDB" id="A0AAV1JIC5"/>
<dbReference type="Proteomes" id="UP001497472">
    <property type="component" value="Unassembled WGS sequence"/>
</dbReference>
<dbReference type="EMBL" id="CAVLEF010000011">
    <property type="protein sequence ID" value="CAK1549091.1"/>
    <property type="molecule type" value="Genomic_DNA"/>
</dbReference>
<proteinExistence type="predicted"/>
<evidence type="ECO:0000313" key="2">
    <source>
        <dbReference type="EMBL" id="CAK1549091.1"/>
    </source>
</evidence>
<reference evidence="2 3" key="1">
    <citation type="submission" date="2023-11" db="EMBL/GenBank/DDBJ databases">
        <authorList>
            <person name="Okamura Y."/>
        </authorList>
    </citation>
    <scope>NUCLEOTIDE SEQUENCE [LARGE SCALE GENOMIC DNA]</scope>
</reference>
<feature type="compositionally biased region" description="Basic and acidic residues" evidence="1">
    <location>
        <begin position="180"/>
        <end position="193"/>
    </location>
</feature>